<accession>A0ABD3SMT4</accession>
<sequence>MAETKLHAIMIAFSFQGHITPFINLALKLASNGFKITFVHTEFTHQMLSKAHQDGVDDEEEATNFFSKARKSGLDITYKTISDGFSLEYDRILNFNEYWESMLHDFPSRVDELIGDIIKSSDSSLVPFLVADTFYSWPSTIANKYNILNISFWTQPALVFSIAYHLDLLKQYGNFPSKGNDQEEQIDYIPGVGPISSKDLMSYLQDKDTTTIVHQIVYKAFDQVKFADFVLINTVNELENGTLLALNENQPTFAIGPINFSTDFTKVIVPKSLWVESDCTEWLNAKPTGSVLYVSFGSLAQSNKELTEEIAHGLLISEVNFIWVLKTDTDVLPDGFKNDIKDRGMIVSWCNQNAVLSNSGIGGFLTHCGWNSILESIWCGVPMICYPFFADQPTNRKLVVDDWKIGINLCDGARVNRDEVAEKIKRIMCIETSKSLRNEIKKLGNVVRSSLDDVGGSTRTNFDQFIKDLKAKIYAK</sequence>
<evidence type="ECO:0000313" key="6">
    <source>
        <dbReference type="EMBL" id="KAL3825890.1"/>
    </source>
</evidence>
<dbReference type="PANTHER" id="PTHR11926:SF774">
    <property type="entry name" value="UDP-GLYCOSYLTRANSFERASE 85A1-RELATED"/>
    <property type="match status" value="1"/>
</dbReference>
<dbReference type="CDD" id="cd03784">
    <property type="entry name" value="GT1_Gtf-like"/>
    <property type="match status" value="1"/>
</dbReference>
<dbReference type="SUPFAM" id="SSF53756">
    <property type="entry name" value="UDP-Glycosyltransferase/glycogen phosphorylase"/>
    <property type="match status" value="1"/>
</dbReference>
<protein>
    <recommendedName>
        <fullName evidence="5">Glycosyltransferase</fullName>
        <ecNumber evidence="5">2.4.1.-</ecNumber>
    </recommendedName>
</protein>
<evidence type="ECO:0000256" key="5">
    <source>
        <dbReference type="RuleBase" id="RU362057"/>
    </source>
</evidence>
<dbReference type="InterPro" id="IPR002213">
    <property type="entry name" value="UDP_glucos_trans"/>
</dbReference>
<dbReference type="EC" id="2.4.1.-" evidence="5"/>
<dbReference type="InterPro" id="IPR035595">
    <property type="entry name" value="UDP_glycos_trans_CS"/>
</dbReference>
<evidence type="ECO:0000313" key="7">
    <source>
        <dbReference type="Proteomes" id="UP001634393"/>
    </source>
</evidence>
<keyword evidence="2 4" id="KW-0328">Glycosyltransferase</keyword>
<evidence type="ECO:0000256" key="2">
    <source>
        <dbReference type="ARBA" id="ARBA00022676"/>
    </source>
</evidence>
<reference evidence="6 7" key="1">
    <citation type="submission" date="2024-12" db="EMBL/GenBank/DDBJ databases">
        <title>The unique morphological basis and parallel evolutionary history of personate flowers in Penstemon.</title>
        <authorList>
            <person name="Depatie T.H."/>
            <person name="Wessinger C.A."/>
        </authorList>
    </citation>
    <scope>NUCLEOTIDE SEQUENCE [LARGE SCALE GENOMIC DNA]</scope>
    <source>
        <strain evidence="6">WTNN_2</strain>
        <tissue evidence="6">Leaf</tissue>
    </source>
</reference>
<dbReference type="Pfam" id="PF00201">
    <property type="entry name" value="UDPGT"/>
    <property type="match status" value="1"/>
</dbReference>
<comment type="similarity">
    <text evidence="1 4">Belongs to the UDP-glycosyltransferase family.</text>
</comment>
<dbReference type="PROSITE" id="PS00375">
    <property type="entry name" value="UDPGT"/>
    <property type="match status" value="1"/>
</dbReference>
<evidence type="ECO:0000256" key="1">
    <source>
        <dbReference type="ARBA" id="ARBA00009995"/>
    </source>
</evidence>
<dbReference type="AlphaFoldDB" id="A0ABD3SMT4"/>
<dbReference type="Proteomes" id="UP001634393">
    <property type="component" value="Unassembled WGS sequence"/>
</dbReference>
<keyword evidence="7" id="KW-1185">Reference proteome</keyword>
<dbReference type="EMBL" id="JBJXBP010000006">
    <property type="protein sequence ID" value="KAL3825890.1"/>
    <property type="molecule type" value="Genomic_DNA"/>
</dbReference>
<dbReference type="Gene3D" id="3.40.50.2000">
    <property type="entry name" value="Glycogen Phosphorylase B"/>
    <property type="match status" value="2"/>
</dbReference>
<comment type="caution">
    <text evidence="6">The sequence shown here is derived from an EMBL/GenBank/DDBJ whole genome shotgun (WGS) entry which is preliminary data.</text>
</comment>
<dbReference type="PANTHER" id="PTHR11926">
    <property type="entry name" value="GLUCOSYL/GLUCURONOSYL TRANSFERASES"/>
    <property type="match status" value="1"/>
</dbReference>
<keyword evidence="3 4" id="KW-0808">Transferase</keyword>
<dbReference type="FunFam" id="3.40.50.2000:FF:000078">
    <property type="entry name" value="Glycosyltransferase"/>
    <property type="match status" value="1"/>
</dbReference>
<dbReference type="GO" id="GO:0016758">
    <property type="term" value="F:hexosyltransferase activity"/>
    <property type="evidence" value="ECO:0007669"/>
    <property type="project" value="UniProtKB-ARBA"/>
</dbReference>
<name>A0ABD3SMT4_9LAMI</name>
<proteinExistence type="inferred from homology"/>
<evidence type="ECO:0000256" key="3">
    <source>
        <dbReference type="ARBA" id="ARBA00022679"/>
    </source>
</evidence>
<evidence type="ECO:0000256" key="4">
    <source>
        <dbReference type="RuleBase" id="RU003718"/>
    </source>
</evidence>
<organism evidence="6 7">
    <name type="scientific">Penstemon smallii</name>
    <dbReference type="NCBI Taxonomy" id="265156"/>
    <lineage>
        <taxon>Eukaryota</taxon>
        <taxon>Viridiplantae</taxon>
        <taxon>Streptophyta</taxon>
        <taxon>Embryophyta</taxon>
        <taxon>Tracheophyta</taxon>
        <taxon>Spermatophyta</taxon>
        <taxon>Magnoliopsida</taxon>
        <taxon>eudicotyledons</taxon>
        <taxon>Gunneridae</taxon>
        <taxon>Pentapetalae</taxon>
        <taxon>asterids</taxon>
        <taxon>lamiids</taxon>
        <taxon>Lamiales</taxon>
        <taxon>Plantaginaceae</taxon>
        <taxon>Cheloneae</taxon>
        <taxon>Penstemon</taxon>
    </lineage>
</organism>
<gene>
    <name evidence="6" type="ORF">ACJIZ3_021919</name>
</gene>